<feature type="transmembrane region" description="Helical" evidence="9">
    <location>
        <begin position="47"/>
        <end position="65"/>
    </location>
</feature>
<dbReference type="InterPro" id="IPR012864">
    <property type="entry name" value="PCO/ADO"/>
</dbReference>
<keyword evidence="6" id="KW-0408">Iron</keyword>
<dbReference type="GO" id="GO:0017172">
    <property type="term" value="F:cysteine dioxygenase activity"/>
    <property type="evidence" value="ECO:0007669"/>
    <property type="project" value="UniProtKB-EC"/>
</dbReference>
<evidence type="ECO:0000256" key="8">
    <source>
        <dbReference type="SAM" id="MobiDB-lite"/>
    </source>
</evidence>
<evidence type="ECO:0000313" key="12">
    <source>
        <dbReference type="EMBL" id="CAH1414208.1"/>
    </source>
</evidence>
<sequence length="358" mass="40335">MEGKVVEDASEGVRTFGKKGTPRVSVEFRDMNTGVVKKRLNMVNMRLICTFCFFFLPANVAIPLHTPMNMTVFNKLLLGKVRIKSYDLFNSSDSNHESISPSHMKLASLKVNGVFSAQCDTSVLRIVINREPQGDTKHRDSYGLWLLVDRCLEQPGNSQCYLIDKKLKTLYDQKSTEASRNILISDLTQASEAKMDDEMVTLHNVMPVDLAIKREMEYRHKMEALKNQPLNNLNPLLPSQVHPTSRTTLKRKEPSSSGIKLKKQATGLVCKICEITFCTVGQMKDHSNSLKHKHIVQQLKKRGQNVSTPFLCELCNSSCSSGIVMAVHLKGTKHAAVLQEVEKAKRARPKEGFSARRY</sequence>
<name>A0AAU9LZT4_9ASTR</name>
<dbReference type="Pfam" id="PF07847">
    <property type="entry name" value="PCO_ADO"/>
    <property type="match status" value="1"/>
</dbReference>
<dbReference type="SUPFAM" id="SSF57667">
    <property type="entry name" value="beta-beta-alpha zinc fingers"/>
    <property type="match status" value="2"/>
</dbReference>
<dbReference type="AlphaFoldDB" id="A0AAU9LZT4"/>
<evidence type="ECO:0000256" key="5">
    <source>
        <dbReference type="ARBA" id="ARBA00023002"/>
    </source>
</evidence>
<evidence type="ECO:0000313" key="13">
    <source>
        <dbReference type="Proteomes" id="UP001157418"/>
    </source>
</evidence>
<keyword evidence="9" id="KW-1133">Transmembrane helix</keyword>
<feature type="region of interest" description="Disordered" evidence="8">
    <location>
        <begin position="232"/>
        <end position="257"/>
    </location>
</feature>
<evidence type="ECO:0000259" key="11">
    <source>
        <dbReference type="SMART" id="SM00451"/>
    </source>
</evidence>
<dbReference type="Gene3D" id="3.30.160.60">
    <property type="entry name" value="Classic Zinc Finger"/>
    <property type="match status" value="1"/>
</dbReference>
<accession>A0AAU9LZT4</accession>
<comment type="caution">
    <text evidence="12">The sequence shown here is derived from an EMBL/GenBank/DDBJ whole genome shotgun (WGS) entry which is preliminary data.</text>
</comment>
<evidence type="ECO:0000256" key="7">
    <source>
        <dbReference type="ARBA" id="ARBA00024284"/>
    </source>
</evidence>
<dbReference type="Pfam" id="PF12874">
    <property type="entry name" value="zf-met"/>
    <property type="match status" value="1"/>
</dbReference>
<keyword evidence="13" id="KW-1185">Reference proteome</keyword>
<dbReference type="Proteomes" id="UP001157418">
    <property type="component" value="Unassembled WGS sequence"/>
</dbReference>
<comment type="similarity">
    <text evidence="2">Belongs to the cysteine dioxygenase family.</text>
</comment>
<evidence type="ECO:0000256" key="4">
    <source>
        <dbReference type="ARBA" id="ARBA00022723"/>
    </source>
</evidence>
<dbReference type="GO" id="GO:0003676">
    <property type="term" value="F:nucleic acid binding"/>
    <property type="evidence" value="ECO:0007669"/>
    <property type="project" value="InterPro"/>
</dbReference>
<proteinExistence type="inferred from homology"/>
<keyword evidence="9" id="KW-0812">Transmembrane</keyword>
<dbReference type="SMART" id="SM00355">
    <property type="entry name" value="ZnF_C2H2"/>
    <property type="match status" value="2"/>
</dbReference>
<evidence type="ECO:0000256" key="2">
    <source>
        <dbReference type="ARBA" id="ARBA00006622"/>
    </source>
</evidence>
<feature type="domain" description="U1-type" evidence="11">
    <location>
        <begin position="307"/>
        <end position="341"/>
    </location>
</feature>
<gene>
    <name evidence="12" type="ORF">LVIROSA_LOCUS2136</name>
</gene>
<evidence type="ECO:0000256" key="1">
    <source>
        <dbReference type="ARBA" id="ARBA00001954"/>
    </source>
</evidence>
<keyword evidence="5" id="KW-0560">Oxidoreductase</keyword>
<dbReference type="PANTHER" id="PTHR47487">
    <property type="entry name" value="OS06G0651300 PROTEIN-RELATED"/>
    <property type="match status" value="1"/>
</dbReference>
<dbReference type="EC" id="1.13.11.20" evidence="3"/>
<feature type="domain" description="U1-type" evidence="11">
    <location>
        <begin position="265"/>
        <end position="299"/>
    </location>
</feature>
<evidence type="ECO:0000256" key="6">
    <source>
        <dbReference type="ARBA" id="ARBA00023004"/>
    </source>
</evidence>
<protein>
    <recommendedName>
        <fullName evidence="3">cysteine dioxygenase</fullName>
        <ecNumber evidence="3">1.13.11.20</ecNumber>
    </recommendedName>
</protein>
<dbReference type="InterPro" id="IPR036236">
    <property type="entry name" value="Znf_C2H2_sf"/>
</dbReference>
<comment type="cofactor">
    <cofactor evidence="1">
        <name>Fe(2+)</name>
        <dbReference type="ChEBI" id="CHEBI:29033"/>
    </cofactor>
</comment>
<evidence type="ECO:0000259" key="10">
    <source>
        <dbReference type="SMART" id="SM00355"/>
    </source>
</evidence>
<dbReference type="SMART" id="SM00451">
    <property type="entry name" value="ZnF_U1"/>
    <property type="match status" value="2"/>
</dbReference>
<keyword evidence="9" id="KW-0472">Membrane</keyword>
<feature type="domain" description="C2H2-type" evidence="10">
    <location>
        <begin position="310"/>
        <end position="334"/>
    </location>
</feature>
<comment type="catalytic activity">
    <reaction evidence="7">
        <text>L-cysteine + O2 = 3-sulfino-L-alanine + H(+)</text>
        <dbReference type="Rhea" id="RHEA:20441"/>
        <dbReference type="ChEBI" id="CHEBI:15378"/>
        <dbReference type="ChEBI" id="CHEBI:15379"/>
        <dbReference type="ChEBI" id="CHEBI:35235"/>
        <dbReference type="ChEBI" id="CHEBI:61085"/>
        <dbReference type="EC" id="1.13.11.20"/>
    </reaction>
    <physiologicalReaction direction="left-to-right" evidence="7">
        <dbReference type="Rhea" id="RHEA:20442"/>
    </physiologicalReaction>
</comment>
<reference evidence="12 13" key="1">
    <citation type="submission" date="2022-01" db="EMBL/GenBank/DDBJ databases">
        <authorList>
            <person name="Xiong W."/>
            <person name="Schranz E."/>
        </authorList>
    </citation>
    <scope>NUCLEOTIDE SEQUENCE [LARGE SCALE GENOMIC DNA]</scope>
</reference>
<dbReference type="InterPro" id="IPR003604">
    <property type="entry name" value="Matrin/U1-like-C_Znf_C2H2"/>
</dbReference>
<organism evidence="12 13">
    <name type="scientific">Lactuca virosa</name>
    <dbReference type="NCBI Taxonomy" id="75947"/>
    <lineage>
        <taxon>Eukaryota</taxon>
        <taxon>Viridiplantae</taxon>
        <taxon>Streptophyta</taxon>
        <taxon>Embryophyta</taxon>
        <taxon>Tracheophyta</taxon>
        <taxon>Spermatophyta</taxon>
        <taxon>Magnoliopsida</taxon>
        <taxon>eudicotyledons</taxon>
        <taxon>Gunneridae</taxon>
        <taxon>Pentapetalae</taxon>
        <taxon>asterids</taxon>
        <taxon>campanulids</taxon>
        <taxon>Asterales</taxon>
        <taxon>Asteraceae</taxon>
        <taxon>Cichorioideae</taxon>
        <taxon>Cichorieae</taxon>
        <taxon>Lactucinae</taxon>
        <taxon>Lactuca</taxon>
    </lineage>
</organism>
<evidence type="ECO:0000256" key="3">
    <source>
        <dbReference type="ARBA" id="ARBA00013133"/>
    </source>
</evidence>
<dbReference type="GO" id="GO:0008270">
    <property type="term" value="F:zinc ion binding"/>
    <property type="evidence" value="ECO:0007669"/>
    <property type="project" value="InterPro"/>
</dbReference>
<evidence type="ECO:0000256" key="9">
    <source>
        <dbReference type="SAM" id="Phobius"/>
    </source>
</evidence>
<dbReference type="InterPro" id="IPR013087">
    <property type="entry name" value="Znf_C2H2_type"/>
</dbReference>
<dbReference type="EMBL" id="CAKMRJ010000001">
    <property type="protein sequence ID" value="CAH1414208.1"/>
    <property type="molecule type" value="Genomic_DNA"/>
</dbReference>
<keyword evidence="4" id="KW-0479">Metal-binding</keyword>
<feature type="domain" description="C2H2-type" evidence="10">
    <location>
        <begin position="268"/>
        <end position="292"/>
    </location>
</feature>
<dbReference type="PANTHER" id="PTHR47487:SF20">
    <property type="entry name" value="ZINC FINGER, U1-TYPE-RELATED"/>
    <property type="match status" value="1"/>
</dbReference>